<proteinExistence type="predicted"/>
<dbReference type="RefSeq" id="WP_147147570.1">
    <property type="nucleotide sequence ID" value="NZ_BJXN01000009.1"/>
</dbReference>
<protein>
    <submittedName>
        <fullName evidence="2">Uncharacterized protein</fullName>
    </submittedName>
</protein>
<comment type="caution">
    <text evidence="2">The sequence shown here is derived from an EMBL/GenBank/DDBJ whole genome shotgun (WGS) entry which is preliminary data.</text>
</comment>
<sequence length="172" mass="19098">MRSALVGLALLVLTAPLMAAQVTTHDFFRLTQTVSRSASTPGAWRYSVSPRTKEARAYWEAALEGWRRSLKIGLRVKLGAYEVVPTEKGLRLLPFCAEVHPGCFSRPGLPPGLQAWKLDLVLLDLHNTLDLALADARKHAKPYPATVTLSKFLRFTVHPDGRIEVAPYGWKP</sequence>
<feature type="signal peptide" evidence="1">
    <location>
        <begin position="1"/>
        <end position="19"/>
    </location>
</feature>
<accession>A0A511RKD8</accession>
<evidence type="ECO:0000256" key="1">
    <source>
        <dbReference type="SAM" id="SignalP"/>
    </source>
</evidence>
<feature type="chain" id="PRO_5021995814" evidence="1">
    <location>
        <begin position="20"/>
        <end position="172"/>
    </location>
</feature>
<dbReference type="Proteomes" id="UP000321827">
    <property type="component" value="Unassembled WGS sequence"/>
</dbReference>
<dbReference type="AlphaFoldDB" id="A0A511RKD8"/>
<reference evidence="2 3" key="1">
    <citation type="submission" date="2019-07" db="EMBL/GenBank/DDBJ databases">
        <title>Whole genome shotgun sequence of Oceanithermus desulfurans NBRC 100063.</title>
        <authorList>
            <person name="Hosoyama A."/>
            <person name="Uohara A."/>
            <person name="Ohji S."/>
            <person name="Ichikawa N."/>
        </authorList>
    </citation>
    <scope>NUCLEOTIDE SEQUENCE [LARGE SCALE GENOMIC DNA]</scope>
    <source>
        <strain evidence="2 3">NBRC 100063</strain>
    </source>
</reference>
<evidence type="ECO:0000313" key="3">
    <source>
        <dbReference type="Proteomes" id="UP000321827"/>
    </source>
</evidence>
<name>A0A511RKD8_9DEIN</name>
<organism evidence="2 3">
    <name type="scientific">Oceanithermus desulfurans NBRC 100063</name>
    <dbReference type="NCBI Taxonomy" id="1227550"/>
    <lineage>
        <taxon>Bacteria</taxon>
        <taxon>Thermotogati</taxon>
        <taxon>Deinococcota</taxon>
        <taxon>Deinococci</taxon>
        <taxon>Thermales</taxon>
        <taxon>Thermaceae</taxon>
        <taxon>Oceanithermus</taxon>
    </lineage>
</organism>
<dbReference type="EMBL" id="BJXN01000009">
    <property type="protein sequence ID" value="GEM90113.1"/>
    <property type="molecule type" value="Genomic_DNA"/>
</dbReference>
<dbReference type="OrthoDB" id="34298at2"/>
<evidence type="ECO:0000313" key="2">
    <source>
        <dbReference type="EMBL" id="GEM90113.1"/>
    </source>
</evidence>
<gene>
    <name evidence="2" type="ORF">ODE01S_15470</name>
</gene>
<keyword evidence="1" id="KW-0732">Signal</keyword>